<proteinExistence type="predicted"/>
<dbReference type="InterPro" id="IPR000719">
    <property type="entry name" value="Prot_kinase_dom"/>
</dbReference>
<evidence type="ECO:0000313" key="2">
    <source>
        <dbReference type="EMBL" id="KAK8852792.1"/>
    </source>
</evidence>
<reference evidence="2 3" key="1">
    <citation type="submission" date="2024-04" db="EMBL/GenBank/DDBJ databases">
        <title>Tritrichomonas musculus Genome.</title>
        <authorList>
            <person name="Alves-Ferreira E."/>
            <person name="Grigg M."/>
            <person name="Lorenzi H."/>
            <person name="Galac M."/>
        </authorList>
    </citation>
    <scope>NUCLEOTIDE SEQUENCE [LARGE SCALE GENOMIC DNA]</scope>
    <source>
        <strain evidence="2 3">EAF2021</strain>
    </source>
</reference>
<dbReference type="PANTHER" id="PTHR23257:SF958">
    <property type="entry name" value="SERINE_THREONINE-PROTEIN KINASE WNK4"/>
    <property type="match status" value="1"/>
</dbReference>
<evidence type="ECO:0000259" key="1">
    <source>
        <dbReference type="PROSITE" id="PS50011"/>
    </source>
</evidence>
<dbReference type="PROSITE" id="PS00108">
    <property type="entry name" value="PROTEIN_KINASE_ST"/>
    <property type="match status" value="1"/>
</dbReference>
<dbReference type="SUPFAM" id="SSF56112">
    <property type="entry name" value="Protein kinase-like (PK-like)"/>
    <property type="match status" value="1"/>
</dbReference>
<sequence length="139" mass="15647">MVDESTQDEQSTILLFREVNLMSLLNYPSILKFIGYCQTNFDNDPCPTIVSEFATNGSLRGVIDMEKAGISPDDWNATKKLINIFGIAAGLMYLHSHNILHRDLKPENILLDDYLYPKISDFGLSKITDILSNSMNINS</sequence>
<accession>A0ABR2HW80</accession>
<dbReference type="EMBL" id="JAPFFF010000023">
    <property type="protein sequence ID" value="KAK8852792.1"/>
    <property type="molecule type" value="Genomic_DNA"/>
</dbReference>
<comment type="caution">
    <text evidence="2">The sequence shown here is derived from an EMBL/GenBank/DDBJ whole genome shotgun (WGS) entry which is preliminary data.</text>
</comment>
<gene>
    <name evidence="2" type="ORF">M9Y10_017782</name>
</gene>
<keyword evidence="3" id="KW-1185">Reference proteome</keyword>
<evidence type="ECO:0000313" key="3">
    <source>
        <dbReference type="Proteomes" id="UP001470230"/>
    </source>
</evidence>
<dbReference type="Pfam" id="PF00069">
    <property type="entry name" value="Pkinase"/>
    <property type="match status" value="1"/>
</dbReference>
<dbReference type="Gene3D" id="1.10.510.10">
    <property type="entry name" value="Transferase(Phosphotransferase) domain 1"/>
    <property type="match status" value="1"/>
</dbReference>
<dbReference type="InterPro" id="IPR011009">
    <property type="entry name" value="Kinase-like_dom_sf"/>
</dbReference>
<name>A0ABR2HW80_9EUKA</name>
<dbReference type="InterPro" id="IPR008271">
    <property type="entry name" value="Ser/Thr_kinase_AS"/>
</dbReference>
<feature type="domain" description="Protein kinase" evidence="1">
    <location>
        <begin position="1"/>
        <end position="139"/>
    </location>
</feature>
<organism evidence="2 3">
    <name type="scientific">Tritrichomonas musculus</name>
    <dbReference type="NCBI Taxonomy" id="1915356"/>
    <lineage>
        <taxon>Eukaryota</taxon>
        <taxon>Metamonada</taxon>
        <taxon>Parabasalia</taxon>
        <taxon>Tritrichomonadida</taxon>
        <taxon>Tritrichomonadidae</taxon>
        <taxon>Tritrichomonas</taxon>
    </lineage>
</organism>
<dbReference type="InterPro" id="IPR050167">
    <property type="entry name" value="Ser_Thr_protein_kinase"/>
</dbReference>
<dbReference type="SMART" id="SM00220">
    <property type="entry name" value="S_TKc"/>
    <property type="match status" value="1"/>
</dbReference>
<dbReference type="Proteomes" id="UP001470230">
    <property type="component" value="Unassembled WGS sequence"/>
</dbReference>
<dbReference type="PROSITE" id="PS50011">
    <property type="entry name" value="PROTEIN_KINASE_DOM"/>
    <property type="match status" value="1"/>
</dbReference>
<dbReference type="PANTHER" id="PTHR23257">
    <property type="entry name" value="SERINE-THREONINE PROTEIN KINASE"/>
    <property type="match status" value="1"/>
</dbReference>
<protein>
    <recommendedName>
        <fullName evidence="1">Protein kinase domain-containing protein</fullName>
    </recommendedName>
</protein>